<sequence length="101" mass="11714">MTWSLVRISSTRWRTLIGLLLVLQHIREIMQRGLQCQLQIAYGSIVLGRFSWAVANCATIGFGAFRMDREECISCLYSLCLKVTRHASVESLSWKVHWILW</sequence>
<dbReference type="AlphaFoldDB" id="A0A1M3T5Z9"/>
<protein>
    <submittedName>
        <fullName evidence="1">Uncharacterized protein</fullName>
    </submittedName>
</protein>
<gene>
    <name evidence="1" type="ORF">ASPFODRAFT_346331</name>
</gene>
<name>A0A1M3T5Z9_ASPLC</name>
<dbReference type="Proteomes" id="UP000184063">
    <property type="component" value="Unassembled WGS sequence"/>
</dbReference>
<accession>A0A1M3T5Z9</accession>
<evidence type="ECO:0000313" key="2">
    <source>
        <dbReference type="Proteomes" id="UP000184063"/>
    </source>
</evidence>
<evidence type="ECO:0000313" key="1">
    <source>
        <dbReference type="EMBL" id="OJZ82165.1"/>
    </source>
</evidence>
<organism evidence="1 2">
    <name type="scientific">Aspergillus luchuensis (strain CBS 106.47)</name>
    <dbReference type="NCBI Taxonomy" id="1137211"/>
    <lineage>
        <taxon>Eukaryota</taxon>
        <taxon>Fungi</taxon>
        <taxon>Dikarya</taxon>
        <taxon>Ascomycota</taxon>
        <taxon>Pezizomycotina</taxon>
        <taxon>Eurotiomycetes</taxon>
        <taxon>Eurotiomycetidae</taxon>
        <taxon>Eurotiales</taxon>
        <taxon>Aspergillaceae</taxon>
        <taxon>Aspergillus</taxon>
        <taxon>Aspergillus subgen. Circumdati</taxon>
    </lineage>
</organism>
<dbReference type="EMBL" id="KV878248">
    <property type="protein sequence ID" value="OJZ82165.1"/>
    <property type="molecule type" value="Genomic_DNA"/>
</dbReference>
<dbReference type="VEuPathDB" id="FungiDB:ASPFODRAFT_346331"/>
<proteinExistence type="predicted"/>
<reference evidence="2" key="1">
    <citation type="journal article" date="2017" name="Genome Biol.">
        <title>Comparative genomics reveals high biological diversity and specific adaptations in the industrially and medically important fungal genus Aspergillus.</title>
        <authorList>
            <person name="de Vries R.P."/>
            <person name="Riley R."/>
            <person name="Wiebenga A."/>
            <person name="Aguilar-Osorio G."/>
            <person name="Amillis S."/>
            <person name="Uchima C.A."/>
            <person name="Anderluh G."/>
            <person name="Asadollahi M."/>
            <person name="Askin M."/>
            <person name="Barry K."/>
            <person name="Battaglia E."/>
            <person name="Bayram O."/>
            <person name="Benocci T."/>
            <person name="Braus-Stromeyer S.A."/>
            <person name="Caldana C."/>
            <person name="Canovas D."/>
            <person name="Cerqueira G.C."/>
            <person name="Chen F."/>
            <person name="Chen W."/>
            <person name="Choi C."/>
            <person name="Clum A."/>
            <person name="Dos Santos R.A."/>
            <person name="Damasio A.R."/>
            <person name="Diallinas G."/>
            <person name="Emri T."/>
            <person name="Fekete E."/>
            <person name="Flipphi M."/>
            <person name="Freyberg S."/>
            <person name="Gallo A."/>
            <person name="Gournas C."/>
            <person name="Habgood R."/>
            <person name="Hainaut M."/>
            <person name="Harispe M.L."/>
            <person name="Henrissat B."/>
            <person name="Hilden K.S."/>
            <person name="Hope R."/>
            <person name="Hossain A."/>
            <person name="Karabika E."/>
            <person name="Karaffa L."/>
            <person name="Karanyi Z."/>
            <person name="Krasevec N."/>
            <person name="Kuo A."/>
            <person name="Kusch H."/>
            <person name="LaButti K."/>
            <person name="Lagendijk E.L."/>
            <person name="Lapidus A."/>
            <person name="Levasseur A."/>
            <person name="Lindquist E."/>
            <person name="Lipzen A."/>
            <person name="Logrieco A.F."/>
            <person name="MacCabe A."/>
            <person name="Maekelae M.R."/>
            <person name="Malavazi I."/>
            <person name="Melin P."/>
            <person name="Meyer V."/>
            <person name="Mielnichuk N."/>
            <person name="Miskei M."/>
            <person name="Molnar A.P."/>
            <person name="Mule G."/>
            <person name="Ngan C.Y."/>
            <person name="Orejas M."/>
            <person name="Orosz E."/>
            <person name="Ouedraogo J.P."/>
            <person name="Overkamp K.M."/>
            <person name="Park H.-S."/>
            <person name="Perrone G."/>
            <person name="Piumi F."/>
            <person name="Punt P.J."/>
            <person name="Ram A.F."/>
            <person name="Ramon A."/>
            <person name="Rauscher S."/>
            <person name="Record E."/>
            <person name="Riano-Pachon D.M."/>
            <person name="Robert V."/>
            <person name="Roehrig J."/>
            <person name="Ruller R."/>
            <person name="Salamov A."/>
            <person name="Salih N.S."/>
            <person name="Samson R.A."/>
            <person name="Sandor E."/>
            <person name="Sanguinetti M."/>
            <person name="Schuetze T."/>
            <person name="Sepcic K."/>
            <person name="Shelest E."/>
            <person name="Sherlock G."/>
            <person name="Sophianopoulou V."/>
            <person name="Squina F.M."/>
            <person name="Sun H."/>
            <person name="Susca A."/>
            <person name="Todd R.B."/>
            <person name="Tsang A."/>
            <person name="Unkles S.E."/>
            <person name="van de Wiele N."/>
            <person name="van Rossen-Uffink D."/>
            <person name="Oliveira J.V."/>
            <person name="Vesth T.C."/>
            <person name="Visser J."/>
            <person name="Yu J.-H."/>
            <person name="Zhou M."/>
            <person name="Andersen M.R."/>
            <person name="Archer D.B."/>
            <person name="Baker S.E."/>
            <person name="Benoit I."/>
            <person name="Brakhage A.A."/>
            <person name="Braus G.H."/>
            <person name="Fischer R."/>
            <person name="Frisvad J.C."/>
            <person name="Goldman G.H."/>
            <person name="Houbraken J."/>
            <person name="Oakley B."/>
            <person name="Pocsi I."/>
            <person name="Scazzocchio C."/>
            <person name="Seiboth B."/>
            <person name="vanKuyk P.A."/>
            <person name="Wortman J."/>
            <person name="Dyer P.S."/>
            <person name="Grigoriev I.V."/>
        </authorList>
    </citation>
    <scope>NUCLEOTIDE SEQUENCE [LARGE SCALE GENOMIC DNA]</scope>
    <source>
        <strain evidence="2">CBS 106.47</strain>
    </source>
</reference>